<evidence type="ECO:0000313" key="3">
    <source>
        <dbReference type="EMBL" id="RLN82364.1"/>
    </source>
</evidence>
<dbReference type="Gene3D" id="1.20.1270.60">
    <property type="entry name" value="Arfaptin homology (AH) domain/BAR domain"/>
    <property type="match status" value="1"/>
</dbReference>
<feature type="coiled-coil region" evidence="1">
    <location>
        <begin position="120"/>
        <end position="161"/>
    </location>
</feature>
<keyword evidence="4" id="KW-1185">Reference proteome</keyword>
<dbReference type="Proteomes" id="UP000285624">
    <property type="component" value="Unassembled WGS sequence"/>
</dbReference>
<dbReference type="Proteomes" id="UP000285883">
    <property type="component" value="Unassembled WGS sequence"/>
</dbReference>
<sequence>MGAEWEASDAENHWRRTFCQLPFSAIYEHADKGKRSLQGLVAFFRRKAEAERGASEQLRVLLLDELGALEEPGSGVRRALLELRGFVDASCRQQLLMAQVLDEQVAEPLESLQDASESYIHTLQGEIQNANNEYEEAAAVHKKAAVRLSKATLELREAKDRQRLALHGIGVPEFELQRLASRVAKCEEEQAQAVMTRARAKTTLYNRIIARDEMTMAVSVAYQKAEEERLDQLNASLHRFLHVEKERLQVSQQMLASLETHVKSLKTKVKDQASFKALVACFNAFLDECVREVDIKAAKTAMILAETFFFPKTTQEFWEKALLLAIGEELQRTPQPCPWEDLPSGVPKHNGLPSREEAVCRVHNIVFGQLGSFTLSMLEFEVPLPQIESFVETMCDAHELAEDQRFLLRKNLQEIFVTLRPKDSEPANKRRRAAANCTTTNEKPPNRKRFLKFLKSHELKFGLEPVARDVATGDVTLVVCRFCQHFGREQRPEKKRRSTKNVKYFRSSFRTDQYQQHHELSHGQTWARYQASSDEEKPQYTEEQTAEYVRLIIAVSLNVTSRLLRECWAFSLELRASMQHAPVRSYLEFRVKVYSGGTMHNLHLLSIPGFESKCKIMMYETLDRVLSAVLPNWRQRLLGVATDGDAQMPSRVLDIIARLQQEAVNPVVHRSTSGCHQLDRIVDNFYSSLQGGCFLLLLKDLVVYIRRQPELLAKMSDQFPPLPPCTSGRYATSKEKWVALGQQTNWIAAHRELLYQHFEDEKPLNAPDNSWWLFFTAVHWVASRVNETITKMLRKNATSVDQVTAVATLAKDCAIAFHAQGPVGESLLPGDTTPNVKMYTSRKGHFALSKPNVVTFIKEVTSPSIRLIEATEEHTVDLFAENTAMCGVNMIESLVELSATLKEQNDPNADTAAGVPKVTDFLPPSLPHELIQLNGRELATLLQTYGPGVRSFLSEQDIEVMDQELQTLRRGAARETVLSAALAKCNEDVSFEEAWAPTKGRFKLLECFAGGFASVFPCTPISTIGGTADLALCRGEMDTAKVLLVDFALEGALHAQQFPALIALYDNLDIDTYMGSE</sequence>
<comment type="caution">
    <text evidence="3">The sequence shown here is derived from an EMBL/GenBank/DDBJ whole genome shotgun (WGS) entry which is preliminary data.</text>
</comment>
<proteinExistence type="predicted"/>
<dbReference type="AlphaFoldDB" id="A0A3R7HKT9"/>
<dbReference type="PANTHER" id="PTHR37067:SF3">
    <property type="entry name" value="PX DOMAIN-CONTAINING PROTEIN"/>
    <property type="match status" value="1"/>
</dbReference>
<accession>A0A3R7HKT9</accession>
<dbReference type="EMBL" id="MAYM02002189">
    <property type="protein sequence ID" value="RLN02526.1"/>
    <property type="molecule type" value="Genomic_DNA"/>
</dbReference>
<reference evidence="4 5" key="1">
    <citation type="submission" date="2018-07" db="EMBL/GenBank/DDBJ databases">
        <title>Genome sequencing of oomycete isolates from Chile give support for New Zealand origin for Phytophthora kernoviae and make available the first Nothophytophthora sp. genome.</title>
        <authorList>
            <person name="Studholme D.J."/>
            <person name="Sanfuentes E."/>
            <person name="Panda P."/>
            <person name="Hill R."/>
            <person name="Sambles C."/>
            <person name="Grant M."/>
            <person name="Williams N.M."/>
            <person name="Mcdougal R.L."/>
        </authorList>
    </citation>
    <scope>NUCLEOTIDE SEQUENCE [LARGE SCALE GENOMIC DNA]</scope>
    <source>
        <strain evidence="2">Chile2</strain>
        <strain evidence="3">Chile4</strain>
    </source>
</reference>
<evidence type="ECO:0000313" key="5">
    <source>
        <dbReference type="Proteomes" id="UP000285883"/>
    </source>
</evidence>
<organism evidence="3 4">
    <name type="scientific">Phytophthora kernoviae</name>
    <dbReference type="NCBI Taxonomy" id="325452"/>
    <lineage>
        <taxon>Eukaryota</taxon>
        <taxon>Sar</taxon>
        <taxon>Stramenopiles</taxon>
        <taxon>Oomycota</taxon>
        <taxon>Peronosporomycetes</taxon>
        <taxon>Peronosporales</taxon>
        <taxon>Peronosporaceae</taxon>
        <taxon>Phytophthora</taxon>
    </lineage>
</organism>
<dbReference type="InterPro" id="IPR027267">
    <property type="entry name" value="AH/BAR_dom_sf"/>
</dbReference>
<dbReference type="EMBL" id="MBDN02000055">
    <property type="protein sequence ID" value="RLN82364.1"/>
    <property type="molecule type" value="Genomic_DNA"/>
</dbReference>
<evidence type="ECO:0000313" key="4">
    <source>
        <dbReference type="Proteomes" id="UP000285624"/>
    </source>
</evidence>
<protein>
    <submittedName>
        <fullName evidence="3">Uncharacterized protein</fullName>
    </submittedName>
</protein>
<evidence type="ECO:0000256" key="1">
    <source>
        <dbReference type="SAM" id="Coils"/>
    </source>
</evidence>
<name>A0A3R7HKT9_9STRA</name>
<evidence type="ECO:0000313" key="2">
    <source>
        <dbReference type="EMBL" id="RLN02526.1"/>
    </source>
</evidence>
<dbReference type="STRING" id="325452.A0A3R7HKT9"/>
<gene>
    <name evidence="2" type="ORF">BBI17_003119</name>
    <name evidence="3" type="ORF">BBO99_00002963</name>
</gene>
<dbReference type="PANTHER" id="PTHR37067">
    <property type="entry name" value="PX DOMAIN-CONTAINING PROTEIN"/>
    <property type="match status" value="1"/>
</dbReference>
<dbReference type="SUPFAM" id="SSF103657">
    <property type="entry name" value="BAR/IMD domain-like"/>
    <property type="match status" value="1"/>
</dbReference>
<keyword evidence="1" id="KW-0175">Coiled coil</keyword>